<keyword evidence="2" id="KW-0449">Lipoprotein</keyword>
<accession>A0A1D7TGH6</accession>
<protein>
    <submittedName>
        <fullName evidence="2">Putative lipoprotein</fullName>
    </submittedName>
</protein>
<dbReference type="PATRIC" id="fig|1193502.14.peg.181"/>
<name>A0A1D7TGH6_9BACT</name>
<gene>
    <name evidence="2" type="ORF">SHALO_0177</name>
</gene>
<reference evidence="3" key="1">
    <citation type="submission" date="2016-08" db="EMBL/GenBank/DDBJ databases">
        <title>Complete genome sequence of the organohalide-respiring Epsilonproteobacterium Sulfurospirillum halorespirans.</title>
        <authorList>
            <person name="Goris T."/>
            <person name="Zimmermann J."/>
            <person name="Schenz B."/>
            <person name="Lemos M."/>
            <person name="Hackermueller J."/>
            <person name="Diekert G."/>
        </authorList>
    </citation>
    <scope>NUCLEOTIDE SEQUENCE [LARGE SCALE GENOMIC DNA]</scope>
    <source>
        <strain>DSM 13726</strain>
        <strain evidence="3">PCE-M2</strain>
    </source>
</reference>
<dbReference type="Proteomes" id="UP000094609">
    <property type="component" value="Chromosome"/>
</dbReference>
<keyword evidence="3" id="KW-1185">Reference proteome</keyword>
<dbReference type="STRING" id="1193502.SHALO_0177"/>
<dbReference type="KEGG" id="shal:SHALO_0177"/>
<dbReference type="AlphaFoldDB" id="A0A1D7TGH6"/>
<dbReference type="PROSITE" id="PS51257">
    <property type="entry name" value="PROKAR_LIPOPROTEIN"/>
    <property type="match status" value="1"/>
</dbReference>
<proteinExistence type="predicted"/>
<organism evidence="2 3">
    <name type="scientific">Sulfurospirillum halorespirans DSM 13726</name>
    <dbReference type="NCBI Taxonomy" id="1193502"/>
    <lineage>
        <taxon>Bacteria</taxon>
        <taxon>Pseudomonadati</taxon>
        <taxon>Campylobacterota</taxon>
        <taxon>Epsilonproteobacteria</taxon>
        <taxon>Campylobacterales</taxon>
        <taxon>Sulfurospirillaceae</taxon>
        <taxon>Sulfurospirillum</taxon>
    </lineage>
</organism>
<evidence type="ECO:0000313" key="2">
    <source>
        <dbReference type="EMBL" id="AOO63974.1"/>
    </source>
</evidence>
<feature type="signal peptide" evidence="1">
    <location>
        <begin position="1"/>
        <end position="21"/>
    </location>
</feature>
<evidence type="ECO:0000313" key="3">
    <source>
        <dbReference type="Proteomes" id="UP000094609"/>
    </source>
</evidence>
<feature type="chain" id="PRO_5009099406" evidence="1">
    <location>
        <begin position="22"/>
        <end position="160"/>
    </location>
</feature>
<keyword evidence="1" id="KW-0732">Signal</keyword>
<evidence type="ECO:0000256" key="1">
    <source>
        <dbReference type="SAM" id="SignalP"/>
    </source>
</evidence>
<dbReference type="RefSeq" id="WP_069476967.1">
    <property type="nucleotide sequence ID" value="NZ_CP017111.1"/>
</dbReference>
<dbReference type="EMBL" id="CP017111">
    <property type="protein sequence ID" value="AOO63974.1"/>
    <property type="molecule type" value="Genomic_DNA"/>
</dbReference>
<sequence length="160" mass="18177">MKKLLHVSFLALLFLSGCAIKQEITSSETYVITIKNKHVALSDTGFINHGNDYTNVQIFTAGSALFNLEIMGNTICLDGRCMDKLAFNQQFFQEDHYAELMQEIIAKKPIYEGQNLRQTSSGFEQEIDRPNSHLIYKVEGSNLTFRDTKNGILIRLKPLL</sequence>